<name>A0A8J3IJH8_9CHLR</name>
<dbReference type="EMBL" id="BNJK01000001">
    <property type="protein sequence ID" value="GHO93620.1"/>
    <property type="molecule type" value="Genomic_DNA"/>
</dbReference>
<proteinExistence type="predicted"/>
<evidence type="ECO:0000313" key="2">
    <source>
        <dbReference type="Proteomes" id="UP000597444"/>
    </source>
</evidence>
<sequence length="57" mass="6191">MDSNHKAEAGANQLYRIAERQIDPTLKAALMGAAGLYEVGQFEKAREILDLIGYAAP</sequence>
<dbReference type="AlphaFoldDB" id="A0A8J3IJH8"/>
<gene>
    <name evidence="1" type="ORF">KSF_036680</name>
</gene>
<protein>
    <submittedName>
        <fullName evidence="1">Uncharacterized protein</fullName>
    </submittedName>
</protein>
<organism evidence="1 2">
    <name type="scientific">Reticulibacter mediterranei</name>
    <dbReference type="NCBI Taxonomy" id="2778369"/>
    <lineage>
        <taxon>Bacteria</taxon>
        <taxon>Bacillati</taxon>
        <taxon>Chloroflexota</taxon>
        <taxon>Ktedonobacteria</taxon>
        <taxon>Ktedonobacterales</taxon>
        <taxon>Reticulibacteraceae</taxon>
        <taxon>Reticulibacter</taxon>
    </lineage>
</organism>
<accession>A0A8J3IJH8</accession>
<keyword evidence="2" id="KW-1185">Reference proteome</keyword>
<reference evidence="1" key="1">
    <citation type="submission" date="2020-10" db="EMBL/GenBank/DDBJ databases">
        <title>Taxonomic study of unclassified bacteria belonging to the class Ktedonobacteria.</title>
        <authorList>
            <person name="Yabe S."/>
            <person name="Wang C.M."/>
            <person name="Zheng Y."/>
            <person name="Sakai Y."/>
            <person name="Cavaletti L."/>
            <person name="Monciardini P."/>
            <person name="Donadio S."/>
        </authorList>
    </citation>
    <scope>NUCLEOTIDE SEQUENCE</scope>
    <source>
        <strain evidence="1">ID150040</strain>
    </source>
</reference>
<dbReference type="Proteomes" id="UP000597444">
    <property type="component" value="Unassembled WGS sequence"/>
</dbReference>
<evidence type="ECO:0000313" key="1">
    <source>
        <dbReference type="EMBL" id="GHO93620.1"/>
    </source>
</evidence>
<comment type="caution">
    <text evidence="1">The sequence shown here is derived from an EMBL/GenBank/DDBJ whole genome shotgun (WGS) entry which is preliminary data.</text>
</comment>